<gene>
    <name evidence="1" type="ORF">CIT26_01035</name>
</gene>
<evidence type="ECO:0000313" key="2">
    <source>
        <dbReference type="Proteomes" id="UP000216442"/>
    </source>
</evidence>
<protein>
    <submittedName>
        <fullName evidence="1">Uncharacterized protein</fullName>
    </submittedName>
</protein>
<proteinExistence type="predicted"/>
<accession>A0A271LZ15</accession>
<name>A0A271LZ15_9HYPH</name>
<keyword evidence="2" id="KW-1185">Reference proteome</keyword>
<evidence type="ECO:0000313" key="1">
    <source>
        <dbReference type="EMBL" id="PAQ12418.1"/>
    </source>
</evidence>
<organism evidence="1 2">
    <name type="scientific">Mesorhizobium temperatum</name>
    <dbReference type="NCBI Taxonomy" id="241416"/>
    <lineage>
        <taxon>Bacteria</taxon>
        <taxon>Pseudomonadati</taxon>
        <taxon>Pseudomonadota</taxon>
        <taxon>Alphaproteobacteria</taxon>
        <taxon>Hyphomicrobiales</taxon>
        <taxon>Phyllobacteriaceae</taxon>
        <taxon>Mesorhizobium</taxon>
    </lineage>
</organism>
<reference evidence="1 2" key="1">
    <citation type="submission" date="2017-08" db="EMBL/GenBank/DDBJ databases">
        <title>Mesorhizobium wenxinae sp. nov., a novel rhizobial species isolated from root nodules of chickpea (Cicer arietinum L.).</title>
        <authorList>
            <person name="Zhang J."/>
        </authorList>
    </citation>
    <scope>NUCLEOTIDE SEQUENCE [LARGE SCALE GENOMIC DNA]</scope>
    <source>
        <strain evidence="1 2">SDW018</strain>
    </source>
</reference>
<dbReference type="EMBL" id="NPKJ01000004">
    <property type="protein sequence ID" value="PAQ12418.1"/>
    <property type="molecule type" value="Genomic_DNA"/>
</dbReference>
<comment type="caution">
    <text evidence="1">The sequence shown here is derived from an EMBL/GenBank/DDBJ whole genome shotgun (WGS) entry which is preliminary data.</text>
</comment>
<dbReference type="Proteomes" id="UP000216442">
    <property type="component" value="Unassembled WGS sequence"/>
</dbReference>
<dbReference type="AlphaFoldDB" id="A0A271LZ15"/>
<sequence>MFRPHIALSVLICDRLSVDEQREFSMETTLEVLGFALRSGEKLANRNALGQSDGNRRCWTSCRGQGLMLRGEIAGGDYEITAAND</sequence>